<dbReference type="InterPro" id="IPR044731">
    <property type="entry name" value="BDH-like"/>
</dbReference>
<feature type="domain" description="Fe-containing alcohol dehydrogenase-like C-terminal" evidence="3">
    <location>
        <begin position="188"/>
        <end position="388"/>
    </location>
</feature>
<evidence type="ECO:0000313" key="4">
    <source>
        <dbReference type="EMBL" id="MCD2491219.1"/>
    </source>
</evidence>
<dbReference type="RefSeq" id="WP_231061167.1">
    <property type="nucleotide sequence ID" value="NZ_JAJNOR010000001.1"/>
</dbReference>
<keyword evidence="5" id="KW-1185">Reference proteome</keyword>
<dbReference type="Pfam" id="PF25137">
    <property type="entry name" value="ADH_Fe_C"/>
    <property type="match status" value="1"/>
</dbReference>
<dbReference type="GO" id="GO:1990362">
    <property type="term" value="F:butanol dehydrogenase (NAD+) activity"/>
    <property type="evidence" value="ECO:0007669"/>
    <property type="project" value="InterPro"/>
</dbReference>
<dbReference type="PANTHER" id="PTHR43633">
    <property type="entry name" value="ALCOHOL DEHYDROGENASE YQHD"/>
    <property type="match status" value="1"/>
</dbReference>
<dbReference type="InterPro" id="IPR001670">
    <property type="entry name" value="ADH_Fe/GldA"/>
</dbReference>
<dbReference type="GO" id="GO:1990002">
    <property type="term" value="F:methylglyoxal reductase (NADPH) (acetol producing) activity"/>
    <property type="evidence" value="ECO:0007669"/>
    <property type="project" value="TreeGrafter"/>
</dbReference>
<keyword evidence="1" id="KW-0560">Oxidoreductase</keyword>
<dbReference type="EMBL" id="JAJNOR010000001">
    <property type="protein sequence ID" value="MCD2491219.1"/>
    <property type="molecule type" value="Genomic_DNA"/>
</dbReference>
<evidence type="ECO:0000259" key="2">
    <source>
        <dbReference type="Pfam" id="PF00465"/>
    </source>
</evidence>
<proteinExistence type="predicted"/>
<feature type="domain" description="Alcohol dehydrogenase iron-type/glycerol dehydrogenase GldA" evidence="2">
    <location>
        <begin position="9"/>
        <end position="177"/>
    </location>
</feature>
<dbReference type="AlphaFoldDB" id="A0AAP2RFF6"/>
<dbReference type="Proteomes" id="UP001299265">
    <property type="component" value="Unassembled WGS sequence"/>
</dbReference>
<comment type="caution">
    <text evidence="4">The sequence shown here is derived from an EMBL/GenBank/DDBJ whole genome shotgun (WGS) entry which is preliminary data.</text>
</comment>
<organism evidence="4 5">
    <name type="scientific">Lientehia hominis</name>
    <dbReference type="NCBI Taxonomy" id="2897778"/>
    <lineage>
        <taxon>Bacteria</taxon>
        <taxon>Bacillati</taxon>
        <taxon>Bacillota</taxon>
        <taxon>Clostridia</taxon>
        <taxon>Lachnospirales</taxon>
        <taxon>Lachnospiraceae</taxon>
        <taxon>Lientehia</taxon>
    </lineage>
</organism>
<evidence type="ECO:0000313" key="5">
    <source>
        <dbReference type="Proteomes" id="UP001299265"/>
    </source>
</evidence>
<reference evidence="4 5" key="1">
    <citation type="submission" date="2021-11" db="EMBL/GenBank/DDBJ databases">
        <title>Lacrimispora sp. nov. NSJ-141 isolated from human feces.</title>
        <authorList>
            <person name="Abdugheni R."/>
        </authorList>
    </citation>
    <scope>NUCLEOTIDE SEQUENCE [LARGE SCALE GENOMIC DNA]</scope>
    <source>
        <strain evidence="4 5">NSJ-141</strain>
    </source>
</reference>
<dbReference type="Pfam" id="PF00465">
    <property type="entry name" value="Fe-ADH"/>
    <property type="match status" value="1"/>
</dbReference>
<accession>A0AAP2RFF6</accession>
<gene>
    <name evidence="4" type="ORF">LQE92_01080</name>
</gene>
<dbReference type="Gene3D" id="3.40.50.1970">
    <property type="match status" value="1"/>
</dbReference>
<dbReference type="SUPFAM" id="SSF56796">
    <property type="entry name" value="Dehydroquinate synthase-like"/>
    <property type="match status" value="1"/>
</dbReference>
<evidence type="ECO:0000259" key="3">
    <source>
        <dbReference type="Pfam" id="PF25137"/>
    </source>
</evidence>
<dbReference type="GO" id="GO:0008106">
    <property type="term" value="F:alcohol dehydrogenase (NADP+) activity"/>
    <property type="evidence" value="ECO:0007669"/>
    <property type="project" value="TreeGrafter"/>
</dbReference>
<dbReference type="CDD" id="cd08187">
    <property type="entry name" value="BDH"/>
    <property type="match status" value="1"/>
</dbReference>
<name>A0AAP2RFF6_9FIRM</name>
<dbReference type="InterPro" id="IPR056798">
    <property type="entry name" value="ADH_Fe_C"/>
</dbReference>
<sequence>MENFDFYAPTKMLFGKGKATCLPEEMRPCGNRVLMVYGGGSIKKNGIYDTVCGILKENGFQFWELGGVTPNPKIETVRAGIAMAREHQADMILAVGGGSTVDCGKAIAAGYFYGGDAWDVVKDPSLITDALPIFTVLTMAATGSEMNPTAVITNQAVHEKQGVHSSHLYPRASVLDPTYLYTLPAVQTAAGVADIMSHIFEGYFKKTEDAYVQDKFSEGILKTCIKWGPVALTEPENYSARANIMWAASMALNGLCGCGKEGKWSCHAIQHQLGAYYDITHGVGLAVITPAWMRYILSESTVGKFVDYAINVWGFPRQPDEFALANMGIDATEQFFVDCGLPATLSELGIDDSLFEVMAKAAVPYAQLDTQAYVPLHEQDVVNIYRACL</sequence>
<evidence type="ECO:0000256" key="1">
    <source>
        <dbReference type="ARBA" id="ARBA00023002"/>
    </source>
</evidence>
<protein>
    <submittedName>
        <fullName evidence="4">Iron-containing alcohol dehydrogenase</fullName>
    </submittedName>
</protein>
<dbReference type="InterPro" id="IPR018211">
    <property type="entry name" value="ADH_Fe_CS"/>
</dbReference>
<dbReference type="PANTHER" id="PTHR43633:SF1">
    <property type="entry name" value="ALCOHOL DEHYDROGENASE YQHD"/>
    <property type="match status" value="1"/>
</dbReference>
<dbReference type="GO" id="GO:0046872">
    <property type="term" value="F:metal ion binding"/>
    <property type="evidence" value="ECO:0007669"/>
    <property type="project" value="InterPro"/>
</dbReference>
<dbReference type="FunFam" id="3.40.50.1970:FF:000003">
    <property type="entry name" value="Alcohol dehydrogenase, iron-containing"/>
    <property type="match status" value="1"/>
</dbReference>
<dbReference type="PROSITE" id="PS00913">
    <property type="entry name" value="ADH_IRON_1"/>
    <property type="match status" value="1"/>
</dbReference>
<dbReference type="Gene3D" id="1.20.1090.10">
    <property type="entry name" value="Dehydroquinate synthase-like - alpha domain"/>
    <property type="match status" value="1"/>
</dbReference>
<dbReference type="GO" id="GO:0005829">
    <property type="term" value="C:cytosol"/>
    <property type="evidence" value="ECO:0007669"/>
    <property type="project" value="TreeGrafter"/>
</dbReference>